<name>A0A934HXD1_9CLOT</name>
<evidence type="ECO:0000256" key="1">
    <source>
        <dbReference type="SAM" id="Coils"/>
    </source>
</evidence>
<proteinExistence type="predicted"/>
<keyword evidence="1" id="KW-0175">Coiled coil</keyword>
<evidence type="ECO:0000313" key="3">
    <source>
        <dbReference type="Proteomes" id="UP000622687"/>
    </source>
</evidence>
<keyword evidence="3" id="KW-1185">Reference proteome</keyword>
<dbReference type="SUPFAM" id="SSF88659">
    <property type="entry name" value="Sigma3 and sigma4 domains of RNA polymerase sigma factors"/>
    <property type="match status" value="1"/>
</dbReference>
<dbReference type="AlphaFoldDB" id="A0A934HXD1"/>
<feature type="coiled-coil region" evidence="1">
    <location>
        <begin position="20"/>
        <end position="47"/>
    </location>
</feature>
<dbReference type="EMBL" id="JAEEGB010000015">
    <property type="protein sequence ID" value="MBI6873754.1"/>
    <property type="molecule type" value="Genomic_DNA"/>
</dbReference>
<accession>A0A934HXD1</accession>
<dbReference type="Proteomes" id="UP000622687">
    <property type="component" value="Unassembled WGS sequence"/>
</dbReference>
<organism evidence="2 3">
    <name type="scientific">Clostridium aciditolerans</name>
    <dbReference type="NCBI Taxonomy" id="339861"/>
    <lineage>
        <taxon>Bacteria</taxon>
        <taxon>Bacillati</taxon>
        <taxon>Bacillota</taxon>
        <taxon>Clostridia</taxon>
        <taxon>Eubacteriales</taxon>
        <taxon>Clostridiaceae</taxon>
        <taxon>Clostridium</taxon>
    </lineage>
</organism>
<dbReference type="InterPro" id="IPR013324">
    <property type="entry name" value="RNA_pol_sigma_r3/r4-like"/>
</dbReference>
<protein>
    <submittedName>
        <fullName evidence="2">Siderophore-interacting protein</fullName>
    </submittedName>
</protein>
<gene>
    <name evidence="2" type="ORF">I6U51_13700</name>
</gene>
<comment type="caution">
    <text evidence="2">The sequence shown here is derived from an EMBL/GenBank/DDBJ whole genome shotgun (WGS) entry which is preliminary data.</text>
</comment>
<sequence>MDKHKEKDLYKKTDGLLLNYKIIKAEINNLELEIEEIKSEYDGVKAIGYEERTGKTNAFSSSVENEILKKEKLIRDLMKEKRSKEILLSKVDNALTILEEEEIKIIKLRYFEKMGWNKIGILTNRDGDYCGRIKRKAVNKISELIWVSKKYTG</sequence>
<reference evidence="2" key="1">
    <citation type="submission" date="2020-12" db="EMBL/GenBank/DDBJ databases">
        <title>Clostridium thailandense sp. nov., a novel acetogenic bacterium isolated from peat land soil in Thailand.</title>
        <authorList>
            <person name="Chaikitkaew S."/>
            <person name="Birkeland N.K."/>
        </authorList>
    </citation>
    <scope>NUCLEOTIDE SEQUENCE</scope>
    <source>
        <strain evidence="2">DSM 17425</strain>
    </source>
</reference>
<dbReference type="RefSeq" id="WP_211143181.1">
    <property type="nucleotide sequence ID" value="NZ_JAEEGB010000015.1"/>
</dbReference>
<evidence type="ECO:0000313" key="2">
    <source>
        <dbReference type="EMBL" id="MBI6873754.1"/>
    </source>
</evidence>